<dbReference type="EMBL" id="BARV01032341">
    <property type="protein sequence ID" value="GAI33463.1"/>
    <property type="molecule type" value="Genomic_DNA"/>
</dbReference>
<dbReference type="GO" id="GO:0016226">
    <property type="term" value="P:iron-sulfur cluster assembly"/>
    <property type="evidence" value="ECO:0007669"/>
    <property type="project" value="InterPro"/>
</dbReference>
<protein>
    <recommendedName>
        <fullName evidence="1">NIF system FeS cluster assembly NifU C-terminal domain-containing protein</fullName>
    </recommendedName>
</protein>
<evidence type="ECO:0000259" key="1">
    <source>
        <dbReference type="Pfam" id="PF01106"/>
    </source>
</evidence>
<accession>X1MQ98</accession>
<name>X1MQ98_9ZZZZ</name>
<comment type="caution">
    <text evidence="2">The sequence shown here is derived from an EMBL/GenBank/DDBJ whole genome shotgun (WGS) entry which is preliminary data.</text>
</comment>
<dbReference type="Gene3D" id="3.30.300.130">
    <property type="entry name" value="Fe-S cluster assembly (FSCA)"/>
    <property type="match status" value="1"/>
</dbReference>
<dbReference type="InterPro" id="IPR001075">
    <property type="entry name" value="NIF_FeS_clus_asmbl_NifU_C"/>
</dbReference>
<evidence type="ECO:0000313" key="2">
    <source>
        <dbReference type="EMBL" id="GAI33463.1"/>
    </source>
</evidence>
<dbReference type="GO" id="GO:0005506">
    <property type="term" value="F:iron ion binding"/>
    <property type="evidence" value="ECO:0007669"/>
    <property type="project" value="InterPro"/>
</dbReference>
<feature type="domain" description="NIF system FeS cluster assembly NifU C-terminal" evidence="1">
    <location>
        <begin position="5"/>
        <end position="72"/>
    </location>
</feature>
<dbReference type="PANTHER" id="PTHR11178">
    <property type="entry name" value="IRON-SULFUR CLUSTER SCAFFOLD PROTEIN NFU-RELATED"/>
    <property type="match status" value="1"/>
</dbReference>
<reference evidence="2" key="1">
    <citation type="journal article" date="2014" name="Front. Microbiol.">
        <title>High frequency of phylogenetically diverse reductive dehalogenase-homologous genes in deep subseafloor sedimentary metagenomes.</title>
        <authorList>
            <person name="Kawai M."/>
            <person name="Futagami T."/>
            <person name="Toyoda A."/>
            <person name="Takaki Y."/>
            <person name="Nishi S."/>
            <person name="Hori S."/>
            <person name="Arai W."/>
            <person name="Tsubouchi T."/>
            <person name="Morono Y."/>
            <person name="Uchiyama I."/>
            <person name="Ito T."/>
            <person name="Fujiyama A."/>
            <person name="Inagaki F."/>
            <person name="Takami H."/>
        </authorList>
    </citation>
    <scope>NUCLEOTIDE SEQUENCE</scope>
    <source>
        <strain evidence="2">Expedition CK06-06</strain>
    </source>
</reference>
<gene>
    <name evidence="2" type="ORF">S06H3_51010</name>
</gene>
<dbReference type="InterPro" id="IPR034904">
    <property type="entry name" value="FSCA_dom_sf"/>
</dbReference>
<dbReference type="AlphaFoldDB" id="X1MQ98"/>
<dbReference type="GO" id="GO:0051536">
    <property type="term" value="F:iron-sulfur cluster binding"/>
    <property type="evidence" value="ECO:0007669"/>
    <property type="project" value="InterPro"/>
</dbReference>
<dbReference type="Pfam" id="PF01106">
    <property type="entry name" value="NifU"/>
    <property type="match status" value="1"/>
</dbReference>
<organism evidence="2">
    <name type="scientific">marine sediment metagenome</name>
    <dbReference type="NCBI Taxonomy" id="412755"/>
    <lineage>
        <taxon>unclassified sequences</taxon>
        <taxon>metagenomes</taxon>
        <taxon>ecological metagenomes</taxon>
    </lineage>
</organism>
<dbReference type="SUPFAM" id="SSF117916">
    <property type="entry name" value="Fe-S cluster assembly (FSCA) domain-like"/>
    <property type="match status" value="1"/>
</dbReference>
<sequence>MREKVEKVLNRDVKPLLKSHGGSVKLVSVSDDGVVKVALTGACQGCPMAKMTLVGLVERTLKSKIPEVKKVIG</sequence>
<proteinExistence type="predicted"/>